<gene>
    <name evidence="2" type="ORF">SAMN05216581_5250</name>
</gene>
<accession>A0A1H6P7H1</accession>
<dbReference type="RefSeq" id="WP_019360540.1">
    <property type="nucleotide sequence ID" value="NZ_LT629972.1"/>
</dbReference>
<dbReference type="Proteomes" id="UP000182272">
    <property type="component" value="Chromosome I"/>
</dbReference>
<proteinExistence type="predicted"/>
<evidence type="ECO:0000313" key="3">
    <source>
        <dbReference type="Proteomes" id="UP000182272"/>
    </source>
</evidence>
<name>A0A1H6P7H1_9PSED</name>
<dbReference type="EMBL" id="LT629972">
    <property type="protein sequence ID" value="SEI23642.1"/>
    <property type="molecule type" value="Genomic_DNA"/>
</dbReference>
<reference evidence="2 3" key="1">
    <citation type="submission" date="2016-10" db="EMBL/GenBank/DDBJ databases">
        <authorList>
            <person name="de Groot N.N."/>
        </authorList>
    </citation>
    <scope>NUCLEOTIDE SEQUENCE [LARGE SCALE GENOMIC DNA]</scope>
    <source>
        <strain evidence="2 3">LMG 2158</strain>
    </source>
</reference>
<evidence type="ECO:0000256" key="1">
    <source>
        <dbReference type="SAM" id="MobiDB-lite"/>
    </source>
</evidence>
<evidence type="ECO:0000313" key="2">
    <source>
        <dbReference type="EMBL" id="SEI23642.1"/>
    </source>
</evidence>
<dbReference type="AlphaFoldDB" id="A0A1H6P7H1"/>
<feature type="region of interest" description="Disordered" evidence="1">
    <location>
        <begin position="85"/>
        <end position="106"/>
    </location>
</feature>
<protein>
    <submittedName>
        <fullName evidence="2">Uncharacterized protein</fullName>
    </submittedName>
</protein>
<organism evidence="2 3">
    <name type="scientific">Pseudomonas asplenii</name>
    <dbReference type="NCBI Taxonomy" id="53407"/>
    <lineage>
        <taxon>Bacteria</taxon>
        <taxon>Pseudomonadati</taxon>
        <taxon>Pseudomonadota</taxon>
        <taxon>Gammaproteobacteria</taxon>
        <taxon>Pseudomonadales</taxon>
        <taxon>Pseudomonadaceae</taxon>
        <taxon>Pseudomonas</taxon>
    </lineage>
</organism>
<sequence>MTLVSLADASKADVLDEAQFQLGAAADQIEWIVALGKAIAADAMTGGGKNVKPLLGLLHFLSDTSLNNARSEECEFEKALAELKGRQVAPQNDRDEIRGASSGVQP</sequence>